<comment type="subunit">
    <text evidence="7">Homodimer.</text>
</comment>
<evidence type="ECO:0000259" key="9">
    <source>
        <dbReference type="Pfam" id="PF07992"/>
    </source>
</evidence>
<dbReference type="InterPro" id="IPR023753">
    <property type="entry name" value="FAD/NAD-binding_dom"/>
</dbReference>
<dbReference type="Pfam" id="PF07992">
    <property type="entry name" value="Pyr_redox_2"/>
    <property type="match status" value="1"/>
</dbReference>
<dbReference type="Proteomes" id="UP000315167">
    <property type="component" value="Unassembled WGS sequence"/>
</dbReference>
<dbReference type="NCBIfam" id="TIGR01292">
    <property type="entry name" value="TRX_reduct"/>
    <property type="match status" value="1"/>
</dbReference>
<comment type="cofactor">
    <cofactor evidence="8">
        <name>FAD</name>
        <dbReference type="ChEBI" id="CHEBI:57692"/>
    </cofactor>
    <text evidence="8">Binds 1 FAD per subunit.</text>
</comment>
<dbReference type="GO" id="GO:0019430">
    <property type="term" value="P:removal of superoxide radicals"/>
    <property type="evidence" value="ECO:0007669"/>
    <property type="project" value="UniProtKB-UniRule"/>
</dbReference>
<dbReference type="InterPro" id="IPR036188">
    <property type="entry name" value="FAD/NAD-bd_sf"/>
</dbReference>
<accession>A0A562L800</accession>
<proteinExistence type="inferred from homology"/>
<dbReference type="PRINTS" id="PR00368">
    <property type="entry name" value="FADPNR"/>
</dbReference>
<organism evidence="10 11">
    <name type="scientific">Luteimonas cucumeris</name>
    <dbReference type="NCBI Taxonomy" id="985012"/>
    <lineage>
        <taxon>Bacteria</taxon>
        <taxon>Pseudomonadati</taxon>
        <taxon>Pseudomonadota</taxon>
        <taxon>Gammaproteobacteria</taxon>
        <taxon>Lysobacterales</taxon>
        <taxon>Lysobacteraceae</taxon>
        <taxon>Luteimonas</taxon>
    </lineage>
</organism>
<protein>
    <recommendedName>
        <fullName evidence="7">Thioredoxin reductase</fullName>
        <ecNumber evidence="7">1.8.1.9</ecNumber>
    </recommendedName>
</protein>
<dbReference type="GO" id="GO:0005737">
    <property type="term" value="C:cytoplasm"/>
    <property type="evidence" value="ECO:0007669"/>
    <property type="project" value="InterPro"/>
</dbReference>
<feature type="domain" description="FAD/NAD(P)-binding" evidence="9">
    <location>
        <begin position="13"/>
        <end position="303"/>
    </location>
</feature>
<evidence type="ECO:0000256" key="6">
    <source>
        <dbReference type="ARBA" id="ARBA00023284"/>
    </source>
</evidence>
<sequence>MSPASLNSAKHCRLLILGSGPAGWTAAVYAARANLKPVMITGMQQGGQLMTTTEVDNWPGDAHGLMGPDLMARMQAHAERFDTEVVFDHIHSADLSQRPFRLKGDNGEYTADGLIIATGATAKYLGIASEDEFKGRGVSACATCDGFFYKDRDVAVIGGGNTAVEEALYLSNICRKVYLVHRRDTLRAEKIMQDKLFAKIQSGKIEPVWHHTVDEVLGDDAGVSGVRLRSTLDDSTRDLDIHGLFVAIGHTPNTSLFEGQLAMNNGYIEIRSGLSGGATATSVKGVFAAGDVADQHYRQAITSAGFGCMAALDAEKFLDKDA</sequence>
<dbReference type="EMBL" id="VLKN01000003">
    <property type="protein sequence ID" value="TWI03817.1"/>
    <property type="molecule type" value="Genomic_DNA"/>
</dbReference>
<evidence type="ECO:0000256" key="1">
    <source>
        <dbReference type="ARBA" id="ARBA00009333"/>
    </source>
</evidence>
<keyword evidence="3 7" id="KW-0274">FAD</keyword>
<keyword evidence="11" id="KW-1185">Reference proteome</keyword>
<evidence type="ECO:0000256" key="3">
    <source>
        <dbReference type="ARBA" id="ARBA00022827"/>
    </source>
</evidence>
<comment type="catalytic activity">
    <reaction evidence="7">
        <text>[thioredoxin]-dithiol + NADP(+) = [thioredoxin]-disulfide + NADPH + H(+)</text>
        <dbReference type="Rhea" id="RHEA:20345"/>
        <dbReference type="Rhea" id="RHEA-COMP:10698"/>
        <dbReference type="Rhea" id="RHEA-COMP:10700"/>
        <dbReference type="ChEBI" id="CHEBI:15378"/>
        <dbReference type="ChEBI" id="CHEBI:29950"/>
        <dbReference type="ChEBI" id="CHEBI:50058"/>
        <dbReference type="ChEBI" id="CHEBI:57783"/>
        <dbReference type="ChEBI" id="CHEBI:58349"/>
        <dbReference type="EC" id="1.8.1.9"/>
    </reaction>
</comment>
<keyword evidence="4 7" id="KW-0560">Oxidoreductase</keyword>
<dbReference type="InterPro" id="IPR005982">
    <property type="entry name" value="Thioredox_Rdtase"/>
</dbReference>
<gene>
    <name evidence="10" type="ORF">IP90_01633</name>
</gene>
<dbReference type="OrthoDB" id="9806179at2"/>
<dbReference type="PROSITE" id="PS00573">
    <property type="entry name" value="PYRIDINE_REDOX_2"/>
    <property type="match status" value="1"/>
</dbReference>
<dbReference type="PRINTS" id="PR00469">
    <property type="entry name" value="PNDRDTASEII"/>
</dbReference>
<evidence type="ECO:0000256" key="7">
    <source>
        <dbReference type="RuleBase" id="RU003880"/>
    </source>
</evidence>
<keyword evidence="8" id="KW-0521">NADP</keyword>
<evidence type="ECO:0000256" key="2">
    <source>
        <dbReference type="ARBA" id="ARBA00022630"/>
    </source>
</evidence>
<evidence type="ECO:0000313" key="11">
    <source>
        <dbReference type="Proteomes" id="UP000315167"/>
    </source>
</evidence>
<dbReference type="RefSeq" id="WP_144899108.1">
    <property type="nucleotide sequence ID" value="NZ_VLKN01000003.1"/>
</dbReference>
<dbReference type="GO" id="GO:0004791">
    <property type="term" value="F:thioredoxin-disulfide reductase (NADPH) activity"/>
    <property type="evidence" value="ECO:0007669"/>
    <property type="project" value="UniProtKB-UniRule"/>
</dbReference>
<keyword evidence="6 7" id="KW-0676">Redox-active center</keyword>
<evidence type="ECO:0000256" key="8">
    <source>
        <dbReference type="RuleBase" id="RU003881"/>
    </source>
</evidence>
<dbReference type="EC" id="1.8.1.9" evidence="7"/>
<keyword evidence="5" id="KW-1015">Disulfide bond</keyword>
<keyword evidence="2 7" id="KW-0285">Flavoprotein</keyword>
<comment type="similarity">
    <text evidence="1 7">Belongs to the class-II pyridine nucleotide-disulfide oxidoreductase family.</text>
</comment>
<evidence type="ECO:0000313" key="10">
    <source>
        <dbReference type="EMBL" id="TWI03817.1"/>
    </source>
</evidence>
<dbReference type="InterPro" id="IPR050097">
    <property type="entry name" value="Ferredoxin-NADP_redctase_2"/>
</dbReference>
<dbReference type="AlphaFoldDB" id="A0A562L800"/>
<dbReference type="PANTHER" id="PTHR48105">
    <property type="entry name" value="THIOREDOXIN REDUCTASE 1-RELATED-RELATED"/>
    <property type="match status" value="1"/>
</dbReference>
<evidence type="ECO:0000256" key="4">
    <source>
        <dbReference type="ARBA" id="ARBA00023002"/>
    </source>
</evidence>
<dbReference type="SUPFAM" id="SSF51905">
    <property type="entry name" value="FAD/NAD(P)-binding domain"/>
    <property type="match status" value="1"/>
</dbReference>
<comment type="caution">
    <text evidence="10">The sequence shown here is derived from an EMBL/GenBank/DDBJ whole genome shotgun (WGS) entry which is preliminary data.</text>
</comment>
<dbReference type="InterPro" id="IPR008255">
    <property type="entry name" value="Pyr_nucl-diS_OxRdtase_2_AS"/>
</dbReference>
<name>A0A562L800_9GAMM</name>
<dbReference type="Gene3D" id="3.50.50.60">
    <property type="entry name" value="FAD/NAD(P)-binding domain"/>
    <property type="match status" value="2"/>
</dbReference>
<reference evidence="10 11" key="1">
    <citation type="journal article" date="2015" name="Stand. Genomic Sci.">
        <title>Genomic Encyclopedia of Bacterial and Archaeal Type Strains, Phase III: the genomes of soil and plant-associated and newly described type strains.</title>
        <authorList>
            <person name="Whitman W.B."/>
            <person name="Woyke T."/>
            <person name="Klenk H.P."/>
            <person name="Zhou Y."/>
            <person name="Lilburn T.G."/>
            <person name="Beck B.J."/>
            <person name="De Vos P."/>
            <person name="Vandamme P."/>
            <person name="Eisen J.A."/>
            <person name="Garrity G."/>
            <person name="Hugenholtz P."/>
            <person name="Kyrpides N.C."/>
        </authorList>
    </citation>
    <scope>NUCLEOTIDE SEQUENCE [LARGE SCALE GENOMIC DNA]</scope>
    <source>
        <strain evidence="10 11">CGMCC 1.10821</strain>
    </source>
</reference>
<evidence type="ECO:0000256" key="5">
    <source>
        <dbReference type="ARBA" id="ARBA00023157"/>
    </source>
</evidence>